<proteinExistence type="predicted"/>
<dbReference type="EMBL" id="QWGP01000053">
    <property type="protein sequence ID" value="RHZ90517.1"/>
    <property type="molecule type" value="Genomic_DNA"/>
</dbReference>
<dbReference type="AlphaFoldDB" id="A0AAX1UEJ0"/>
<protein>
    <submittedName>
        <fullName evidence="1">Uncharacterized protein</fullName>
    </submittedName>
</protein>
<comment type="caution">
    <text evidence="1">The sequence shown here is derived from an EMBL/GenBank/DDBJ whole genome shotgun (WGS) entry which is preliminary data.</text>
</comment>
<evidence type="ECO:0000313" key="2">
    <source>
        <dbReference type="Proteomes" id="UP000266305"/>
    </source>
</evidence>
<dbReference type="RefSeq" id="WP_119001586.1">
    <property type="nucleotide sequence ID" value="NZ_QWGP01000053.1"/>
</dbReference>
<name>A0AAX1UEJ0_CERSP</name>
<evidence type="ECO:0000313" key="1">
    <source>
        <dbReference type="EMBL" id="RHZ90517.1"/>
    </source>
</evidence>
<accession>A0AAX1UEJ0</accession>
<sequence length="271" mass="27188">MAIPPRPPAPPPALRSNPETFSANAEATILYQWGAFPAWLERIARFTESQAEAALTAALGGALPPLAGKAGQFLRVKEDGSGPELVARPAGDQLEAAGTGIMVKTSGGVVARSLTSGGNNGIQILYGSGSAGDPTINGITRTQAQWDAGADTTEAVISPAKLQGKVAAMLPTGLAQATWAAGTSTAEALISPAKLAALLTAPAARAVGSHALARRTSGTAANIGDTLAGSALAAANANGDGSSNLSGTWICLGYSTDTSSATRTTLWRRIS</sequence>
<dbReference type="Proteomes" id="UP000266305">
    <property type="component" value="Unassembled WGS sequence"/>
</dbReference>
<organism evidence="1 2">
    <name type="scientific">Cereibacter sphaeroides</name>
    <name type="common">Rhodobacter sphaeroides</name>
    <dbReference type="NCBI Taxonomy" id="1063"/>
    <lineage>
        <taxon>Bacteria</taxon>
        <taxon>Pseudomonadati</taxon>
        <taxon>Pseudomonadota</taxon>
        <taxon>Alphaproteobacteria</taxon>
        <taxon>Rhodobacterales</taxon>
        <taxon>Paracoccaceae</taxon>
        <taxon>Cereibacter</taxon>
    </lineage>
</organism>
<gene>
    <name evidence="1" type="ORF">D1114_22885</name>
</gene>
<reference evidence="1 2" key="1">
    <citation type="submission" date="2018-08" db="EMBL/GenBank/DDBJ databases">
        <title>Draft genome sequence of Rhodobacter sphaeroides FY.</title>
        <authorList>
            <person name="Rayyan A."/>
            <person name="Meyer T.E."/>
            <person name="Kyndt J.A."/>
        </authorList>
    </citation>
    <scope>NUCLEOTIDE SEQUENCE [LARGE SCALE GENOMIC DNA]</scope>
    <source>
        <strain evidence="1 2">FY</strain>
    </source>
</reference>